<feature type="compositionally biased region" description="Basic residues" evidence="1">
    <location>
        <begin position="634"/>
        <end position="654"/>
    </location>
</feature>
<feature type="region of interest" description="Disordered" evidence="1">
    <location>
        <begin position="377"/>
        <end position="408"/>
    </location>
</feature>
<dbReference type="STRING" id="1447883.A0A2B7WPZ8"/>
<evidence type="ECO:0000256" key="1">
    <source>
        <dbReference type="SAM" id="MobiDB-lite"/>
    </source>
</evidence>
<feature type="region of interest" description="Disordered" evidence="1">
    <location>
        <begin position="1"/>
        <end position="129"/>
    </location>
</feature>
<feature type="compositionally biased region" description="Polar residues" evidence="1">
    <location>
        <begin position="107"/>
        <end position="122"/>
    </location>
</feature>
<dbReference type="OrthoDB" id="4119241at2759"/>
<organism evidence="3 4">
    <name type="scientific">Polytolypa hystricis (strain UAMH7299)</name>
    <dbReference type="NCBI Taxonomy" id="1447883"/>
    <lineage>
        <taxon>Eukaryota</taxon>
        <taxon>Fungi</taxon>
        <taxon>Dikarya</taxon>
        <taxon>Ascomycota</taxon>
        <taxon>Pezizomycotina</taxon>
        <taxon>Eurotiomycetes</taxon>
        <taxon>Eurotiomycetidae</taxon>
        <taxon>Onygenales</taxon>
        <taxon>Onygenales incertae sedis</taxon>
        <taxon>Polytolypa</taxon>
    </lineage>
</organism>
<dbReference type="InterPro" id="IPR036869">
    <property type="entry name" value="J_dom_sf"/>
</dbReference>
<feature type="region of interest" description="Disordered" evidence="1">
    <location>
        <begin position="570"/>
        <end position="654"/>
    </location>
</feature>
<sequence length="696" mass="78095">MAGSITYPSLSLYSPVSSTQPEAESKKRSKESPPPEEAPAPKLSKVEQIIAHQRTPPATPEPETVQDKGGKKKSRLEIVSKPPFPSVSDATDDEQPRKFKAAKGKKSLTSNINNASGSSAEQSKSRDPKDVLITEVMKASSPYEILGIPDPSELEVIIHAFKRRRALLHPDKNPGKDTTDAFKKVYWAAECLEPGLDWNKAAKSKAAGEPKPQFKGNAFDTEPEDGIDEDGDTAMKNPQESNPVPDARHHKLYAQATPFIISLFENPDDAEAREALKKINTSIVAQNKKDGLTALDQVNSFTIRYESFAGLVKVATEHWRILQKAPVEQFITEYMEAKCAIDRCNDAIAENVQLLHYPRGWKVRFSLSPDGRFLRREYPEEKKPVPSNDSGPSALGKTGKWKPGKTRKGEPILGCRELVHWRKRGRNLKHPEVFGYRFIVQSNGRDSRICEIRSGSDIGWRATNAYLELPDKRMIRKIDESYNEDITKILKVAYSPEKPSLGMLVCVEVPGRKNGIDWIPRTTLRKILGKADADAEIEDIFEEEGKTPHWKPARLDYKPRRWQHRAWESDATDDDITDSDLDSASETETQHNGSSGRPTSWLLNRVAGRSGRATRHSLGSDVDSDSEGESSHNRSSKHYRGKRSSGTRMRGVHKRMLKATASQEEDPEFAELIHDLYNRIAKMNRNIDRVMAKVGH</sequence>
<feature type="domain" description="J" evidence="2">
    <location>
        <begin position="141"/>
        <end position="207"/>
    </location>
</feature>
<feature type="compositionally biased region" description="Acidic residues" evidence="1">
    <location>
        <begin position="570"/>
        <end position="585"/>
    </location>
</feature>
<evidence type="ECO:0000313" key="4">
    <source>
        <dbReference type="Proteomes" id="UP000224634"/>
    </source>
</evidence>
<feature type="compositionally biased region" description="Basic and acidic residues" evidence="1">
    <location>
        <begin position="23"/>
        <end position="33"/>
    </location>
</feature>
<proteinExistence type="predicted"/>
<dbReference type="Pfam" id="PF00226">
    <property type="entry name" value="DnaJ"/>
    <property type="match status" value="1"/>
</dbReference>
<comment type="caution">
    <text evidence="3">The sequence shown here is derived from an EMBL/GenBank/DDBJ whole genome shotgun (WGS) entry which is preliminary data.</text>
</comment>
<dbReference type="InterPro" id="IPR001623">
    <property type="entry name" value="DnaJ_domain"/>
</dbReference>
<gene>
    <name evidence="3" type="ORF">AJ80_09503</name>
</gene>
<dbReference type="Proteomes" id="UP000224634">
    <property type="component" value="Unassembled WGS sequence"/>
</dbReference>
<dbReference type="CDD" id="cd06257">
    <property type="entry name" value="DnaJ"/>
    <property type="match status" value="1"/>
</dbReference>
<dbReference type="SUPFAM" id="SSF46565">
    <property type="entry name" value="Chaperone J-domain"/>
    <property type="match status" value="1"/>
</dbReference>
<feature type="compositionally biased region" description="Acidic residues" evidence="1">
    <location>
        <begin position="221"/>
        <end position="232"/>
    </location>
</feature>
<evidence type="ECO:0000259" key="2">
    <source>
        <dbReference type="PROSITE" id="PS50076"/>
    </source>
</evidence>
<reference evidence="3 4" key="1">
    <citation type="submission" date="2017-10" db="EMBL/GenBank/DDBJ databases">
        <title>Comparative genomics in systemic dimorphic fungi from Ajellomycetaceae.</title>
        <authorList>
            <person name="Munoz J.F."/>
            <person name="Mcewen J.G."/>
            <person name="Clay O.K."/>
            <person name="Cuomo C.A."/>
        </authorList>
    </citation>
    <scope>NUCLEOTIDE SEQUENCE [LARGE SCALE GENOMIC DNA]</scope>
    <source>
        <strain evidence="3 4">UAMH7299</strain>
    </source>
</reference>
<feature type="region of interest" description="Disordered" evidence="1">
    <location>
        <begin position="205"/>
        <end position="246"/>
    </location>
</feature>
<accession>A0A2B7WPZ8</accession>
<dbReference type="Gene3D" id="1.10.287.110">
    <property type="entry name" value="DnaJ domain"/>
    <property type="match status" value="1"/>
</dbReference>
<keyword evidence="4" id="KW-1185">Reference proteome</keyword>
<dbReference type="PROSITE" id="PS50076">
    <property type="entry name" value="DNAJ_2"/>
    <property type="match status" value="1"/>
</dbReference>
<protein>
    <recommendedName>
        <fullName evidence="2">J domain-containing protein</fullName>
    </recommendedName>
</protein>
<evidence type="ECO:0000313" key="3">
    <source>
        <dbReference type="EMBL" id="PGG98666.1"/>
    </source>
</evidence>
<dbReference type="AlphaFoldDB" id="A0A2B7WPZ8"/>
<feature type="compositionally biased region" description="Low complexity" evidence="1">
    <location>
        <begin position="1"/>
        <end position="22"/>
    </location>
</feature>
<name>A0A2B7WPZ8_POLH7</name>
<feature type="compositionally biased region" description="Polar residues" evidence="1">
    <location>
        <begin position="586"/>
        <end position="602"/>
    </location>
</feature>
<dbReference type="EMBL" id="PDNA01000288">
    <property type="protein sequence ID" value="PGG98666.1"/>
    <property type="molecule type" value="Genomic_DNA"/>
</dbReference>